<organism evidence="2 3">
    <name type="scientific">Rhodovulum strictum</name>
    <dbReference type="NCBI Taxonomy" id="58314"/>
    <lineage>
        <taxon>Bacteria</taxon>
        <taxon>Pseudomonadati</taxon>
        <taxon>Pseudomonadota</taxon>
        <taxon>Alphaproteobacteria</taxon>
        <taxon>Rhodobacterales</taxon>
        <taxon>Paracoccaceae</taxon>
        <taxon>Rhodovulum</taxon>
    </lineage>
</organism>
<proteinExistence type="predicted"/>
<dbReference type="EMBL" id="WJPO01000023">
    <property type="protein sequence ID" value="MRH22058.1"/>
    <property type="molecule type" value="Genomic_DNA"/>
</dbReference>
<evidence type="ECO:0000313" key="2">
    <source>
        <dbReference type="EMBL" id="MRH22058.1"/>
    </source>
</evidence>
<dbReference type="InterPro" id="IPR006311">
    <property type="entry name" value="TAT_signal"/>
</dbReference>
<keyword evidence="1" id="KW-0732">Signal</keyword>
<dbReference type="RefSeq" id="WP_153749347.1">
    <property type="nucleotide sequence ID" value="NZ_BAAADI010000063.1"/>
</dbReference>
<feature type="chain" id="PRO_5032633553" description="Lectin-like protein BA14k" evidence="1">
    <location>
        <begin position="33"/>
        <end position="98"/>
    </location>
</feature>
<evidence type="ECO:0000256" key="1">
    <source>
        <dbReference type="SAM" id="SignalP"/>
    </source>
</evidence>
<feature type="signal peptide" evidence="1">
    <location>
        <begin position="1"/>
        <end position="32"/>
    </location>
</feature>
<gene>
    <name evidence="2" type="ORF">GH815_13740</name>
</gene>
<dbReference type="OrthoDB" id="7875306at2"/>
<evidence type="ECO:0008006" key="4">
    <source>
        <dbReference type="Google" id="ProtNLM"/>
    </source>
</evidence>
<name>A0A844BHU2_9RHOB</name>
<keyword evidence="3" id="KW-1185">Reference proteome</keyword>
<accession>A0A844BHU2</accession>
<comment type="caution">
    <text evidence="2">The sequence shown here is derived from an EMBL/GenBank/DDBJ whole genome shotgun (WGS) entry which is preliminary data.</text>
</comment>
<reference evidence="2 3" key="1">
    <citation type="submission" date="2019-11" db="EMBL/GenBank/DDBJ databases">
        <title>Draft Whole-Genome sequence of the marine photosynthetic bacterium Rhodovulum strictum DSM 11289.</title>
        <authorList>
            <person name="Kyndt J.A."/>
            <person name="Meyer T.E."/>
        </authorList>
    </citation>
    <scope>NUCLEOTIDE SEQUENCE [LARGE SCALE GENOMIC DNA]</scope>
    <source>
        <strain evidence="2 3">DSM 11289</strain>
    </source>
</reference>
<evidence type="ECO:0000313" key="3">
    <source>
        <dbReference type="Proteomes" id="UP000466730"/>
    </source>
</evidence>
<dbReference type="PROSITE" id="PS51318">
    <property type="entry name" value="TAT"/>
    <property type="match status" value="1"/>
</dbReference>
<dbReference type="AlphaFoldDB" id="A0A844BHU2"/>
<sequence>MRHGRRPFLAGLPLLAALATAGTMATVAPARAETPGVQRPAIVGASVMRWLNPAPPADKSLSIRERKAMASRFDSRHGRGSYICTASGFGNRPSCFAR</sequence>
<protein>
    <recommendedName>
        <fullName evidence="4">Lectin-like protein BA14k</fullName>
    </recommendedName>
</protein>
<dbReference type="Proteomes" id="UP000466730">
    <property type="component" value="Unassembled WGS sequence"/>
</dbReference>